<organism evidence="2">
    <name type="scientific">viral metagenome</name>
    <dbReference type="NCBI Taxonomy" id="1070528"/>
    <lineage>
        <taxon>unclassified sequences</taxon>
        <taxon>metagenomes</taxon>
        <taxon>organismal metagenomes</taxon>
    </lineage>
</organism>
<dbReference type="AlphaFoldDB" id="A0A6C0BY45"/>
<feature type="compositionally biased region" description="Basic residues" evidence="1">
    <location>
        <begin position="628"/>
        <end position="667"/>
    </location>
</feature>
<proteinExistence type="predicted"/>
<accession>A0A6C0BY45</accession>
<name>A0A6C0BY45_9ZZZZ</name>
<feature type="region of interest" description="Disordered" evidence="1">
    <location>
        <begin position="1"/>
        <end position="21"/>
    </location>
</feature>
<evidence type="ECO:0000256" key="1">
    <source>
        <dbReference type="SAM" id="MobiDB-lite"/>
    </source>
</evidence>
<evidence type="ECO:0000313" key="2">
    <source>
        <dbReference type="EMBL" id="QHS97257.1"/>
    </source>
</evidence>
<sequence>MSWQENPSIPNPDYKLKPQPSANIDWNPTNWPVRVEKTVKFMIIAHGGGIAGTYGLKYEDYIRPLPGNTRLCRQVFPLQVLMTHNDTNINLRELFKHNNWVKRFERYMGRDIDWNTYCASTRRNLFRAELADLAQDDVDADDCEHTGINNAENLRHMFDAFTWFNNGNIFDELLDGDEDGAPTHFGIWAYHPVKNKWIQILDSFGGSGTFASTSGISTQQGGDIYNFFCNHVQNSAKKLKSVHLSYMIRVLRTFQSWNNAEFEIYLTNCSPVGEHDRFRRISIERQDDLWKRAKANAYFGADYWAEHFKITKRRVEMFHEGHTNFRTKISATIRKPSKELMNWKRESTSTFSIMDKEERQELYICLAAYLRYFRDNNPDGTARRAYEFFKDVQATLSADKWDQITLKDMCYLLTQITYPSGVIVPKRFQSPAYSWKGLFPESVYGPQPGILEGGSKVRGIAQITRKMANNSGNYIRANLNGQMYIETISRRVFGLIKTEWDAGHRALHQPADVARDALSKGGLLVRNKDTILQPKTCMALLLSIFGGEGPDVSISPEVCSGFPTYLRDLRDAKNNRIAPKTKIAGDYRYWYDKYVFTFKSIINQMCSSSATPMYLGPHPPALLLQGGRKTRKRKKKKKKTKRKYRKKGTKRSRRRKNRRRHEKTRKH</sequence>
<reference evidence="2" key="1">
    <citation type="journal article" date="2020" name="Nature">
        <title>Giant virus diversity and host interactions through global metagenomics.</title>
        <authorList>
            <person name="Schulz F."/>
            <person name="Roux S."/>
            <person name="Paez-Espino D."/>
            <person name="Jungbluth S."/>
            <person name="Walsh D.A."/>
            <person name="Denef V.J."/>
            <person name="McMahon K.D."/>
            <person name="Konstantinidis K.T."/>
            <person name="Eloe-Fadrosh E.A."/>
            <person name="Kyrpides N.C."/>
            <person name="Woyke T."/>
        </authorList>
    </citation>
    <scope>NUCLEOTIDE SEQUENCE</scope>
    <source>
        <strain evidence="2">GVMAG-M-3300020169-51</strain>
    </source>
</reference>
<protein>
    <submittedName>
        <fullName evidence="2">Uncharacterized protein</fullName>
    </submittedName>
</protein>
<dbReference type="EMBL" id="MN739292">
    <property type="protein sequence ID" value="QHS97257.1"/>
    <property type="molecule type" value="Genomic_DNA"/>
</dbReference>
<feature type="region of interest" description="Disordered" evidence="1">
    <location>
        <begin position="619"/>
        <end position="667"/>
    </location>
</feature>